<reference evidence="2 3" key="1">
    <citation type="journal article" date="2019" name="Mol. Ecol. Resour.">
        <title>Chromosome-level genome assembly of Triplophysa tibetana, a fish adapted to the harsh high-altitude environment of the Tibetan Plateau.</title>
        <authorList>
            <person name="Yang X."/>
            <person name="Liu H."/>
            <person name="Ma Z."/>
            <person name="Zou Y."/>
            <person name="Zou M."/>
            <person name="Mao Y."/>
            <person name="Li X."/>
            <person name="Wang H."/>
            <person name="Chen T."/>
            <person name="Wang W."/>
            <person name="Yang R."/>
        </authorList>
    </citation>
    <scope>NUCLEOTIDE SEQUENCE [LARGE SCALE GENOMIC DNA]</scope>
    <source>
        <strain evidence="2">TTIB1903HZAU</strain>
        <tissue evidence="2">Muscle</tissue>
    </source>
</reference>
<accession>A0A5A9NVN3</accession>
<dbReference type="EMBL" id="SOYY01000012">
    <property type="protein sequence ID" value="KAA0713870.1"/>
    <property type="molecule type" value="Genomic_DNA"/>
</dbReference>
<evidence type="ECO:0000256" key="1">
    <source>
        <dbReference type="SAM" id="MobiDB-lite"/>
    </source>
</evidence>
<feature type="region of interest" description="Disordered" evidence="1">
    <location>
        <begin position="43"/>
        <end position="83"/>
    </location>
</feature>
<protein>
    <submittedName>
        <fullName evidence="2">Uncharacterized protein</fullName>
    </submittedName>
</protein>
<evidence type="ECO:0000313" key="3">
    <source>
        <dbReference type="Proteomes" id="UP000324632"/>
    </source>
</evidence>
<name>A0A5A9NVN3_9TELE</name>
<keyword evidence="3" id="KW-1185">Reference proteome</keyword>
<evidence type="ECO:0000313" key="2">
    <source>
        <dbReference type="EMBL" id="KAA0713870.1"/>
    </source>
</evidence>
<comment type="caution">
    <text evidence="2">The sequence shown here is derived from an EMBL/GenBank/DDBJ whole genome shotgun (WGS) entry which is preliminary data.</text>
</comment>
<sequence length="122" mass="13196">MHDGHMLIHGYTAEHPTSCLERTARANREGHRHAVRLVPVTPVTPRYRMTRGLSSTSNPRQMTAPRGPVQTPDPSPLSPGACQWGPLLSDSAVTRPLKALPPCSVSPALRPAFDMTCLGVIV</sequence>
<organism evidence="2 3">
    <name type="scientific">Triplophysa tibetana</name>
    <dbReference type="NCBI Taxonomy" id="1572043"/>
    <lineage>
        <taxon>Eukaryota</taxon>
        <taxon>Metazoa</taxon>
        <taxon>Chordata</taxon>
        <taxon>Craniata</taxon>
        <taxon>Vertebrata</taxon>
        <taxon>Euteleostomi</taxon>
        <taxon>Actinopterygii</taxon>
        <taxon>Neopterygii</taxon>
        <taxon>Teleostei</taxon>
        <taxon>Ostariophysi</taxon>
        <taxon>Cypriniformes</taxon>
        <taxon>Nemacheilidae</taxon>
        <taxon>Triplophysa</taxon>
    </lineage>
</organism>
<dbReference type="Proteomes" id="UP000324632">
    <property type="component" value="Chromosome 12"/>
</dbReference>
<gene>
    <name evidence="2" type="ORF">E1301_Tti010029</name>
</gene>
<proteinExistence type="predicted"/>
<dbReference type="AlphaFoldDB" id="A0A5A9NVN3"/>
<feature type="compositionally biased region" description="Polar residues" evidence="1">
    <location>
        <begin position="52"/>
        <end position="61"/>
    </location>
</feature>